<feature type="region of interest" description="Disordered" evidence="1">
    <location>
        <begin position="150"/>
        <end position="174"/>
    </location>
</feature>
<dbReference type="InterPro" id="IPR036388">
    <property type="entry name" value="WH-like_DNA-bd_sf"/>
</dbReference>
<feature type="domain" description="HTH marR-type" evidence="2">
    <location>
        <begin position="17"/>
        <end position="145"/>
    </location>
</feature>
<dbReference type="STRING" id="1231391.GCA_000308195_00384"/>
<name>A0A2U1CLH5_9BURK</name>
<dbReference type="Gene3D" id="1.10.10.10">
    <property type="entry name" value="Winged helix-like DNA-binding domain superfamily/Winged helix DNA-binding domain"/>
    <property type="match status" value="1"/>
</dbReference>
<dbReference type="OrthoDB" id="4549026at2"/>
<gene>
    <name evidence="3" type="ORF">C7440_2575</name>
</gene>
<organism evidence="3 4">
    <name type="scientific">Pusillimonas noertemannii</name>
    <dbReference type="NCBI Taxonomy" id="305977"/>
    <lineage>
        <taxon>Bacteria</taxon>
        <taxon>Pseudomonadati</taxon>
        <taxon>Pseudomonadota</taxon>
        <taxon>Betaproteobacteria</taxon>
        <taxon>Burkholderiales</taxon>
        <taxon>Alcaligenaceae</taxon>
        <taxon>Pusillimonas</taxon>
    </lineage>
</organism>
<dbReference type="Pfam" id="PF01047">
    <property type="entry name" value="MarR"/>
    <property type="match status" value="1"/>
</dbReference>
<dbReference type="SUPFAM" id="SSF46785">
    <property type="entry name" value="Winged helix' DNA-binding domain"/>
    <property type="match status" value="1"/>
</dbReference>
<dbReference type="PANTHER" id="PTHR33164">
    <property type="entry name" value="TRANSCRIPTIONAL REGULATOR, MARR FAMILY"/>
    <property type="match status" value="1"/>
</dbReference>
<reference evidence="3 4" key="1">
    <citation type="submission" date="2018-04" db="EMBL/GenBank/DDBJ databases">
        <title>Genomic Encyclopedia of Type Strains, Phase IV (KMG-IV): sequencing the most valuable type-strain genomes for metagenomic binning, comparative biology and taxonomic classification.</title>
        <authorList>
            <person name="Goeker M."/>
        </authorList>
    </citation>
    <scope>NUCLEOTIDE SEQUENCE [LARGE SCALE GENOMIC DNA]</scope>
    <source>
        <strain evidence="3 4">DSM 10065</strain>
    </source>
</reference>
<dbReference type="PROSITE" id="PS50995">
    <property type="entry name" value="HTH_MARR_2"/>
    <property type="match status" value="1"/>
</dbReference>
<keyword evidence="4" id="KW-1185">Reference proteome</keyword>
<dbReference type="PRINTS" id="PR00598">
    <property type="entry name" value="HTHMARR"/>
</dbReference>
<proteinExistence type="predicted"/>
<protein>
    <submittedName>
        <fullName evidence="3">MarR family transcriptional regulator</fullName>
    </submittedName>
</protein>
<dbReference type="InterPro" id="IPR039422">
    <property type="entry name" value="MarR/SlyA-like"/>
</dbReference>
<dbReference type="PANTHER" id="PTHR33164:SF95">
    <property type="entry name" value="TRANSCRIPTIONAL REGULATOR"/>
    <property type="match status" value="1"/>
</dbReference>
<dbReference type="EMBL" id="QEKO01000003">
    <property type="protein sequence ID" value="PVY61842.1"/>
    <property type="molecule type" value="Genomic_DNA"/>
</dbReference>
<dbReference type="InterPro" id="IPR000835">
    <property type="entry name" value="HTH_MarR-typ"/>
</dbReference>
<evidence type="ECO:0000259" key="2">
    <source>
        <dbReference type="PROSITE" id="PS50995"/>
    </source>
</evidence>
<evidence type="ECO:0000313" key="4">
    <source>
        <dbReference type="Proteomes" id="UP000246145"/>
    </source>
</evidence>
<comment type="caution">
    <text evidence="3">The sequence shown here is derived from an EMBL/GenBank/DDBJ whole genome shotgun (WGS) entry which is preliminary data.</text>
</comment>
<dbReference type="GO" id="GO:0006950">
    <property type="term" value="P:response to stress"/>
    <property type="evidence" value="ECO:0007669"/>
    <property type="project" value="TreeGrafter"/>
</dbReference>
<evidence type="ECO:0000313" key="3">
    <source>
        <dbReference type="EMBL" id="PVY61842.1"/>
    </source>
</evidence>
<dbReference type="GO" id="GO:0003700">
    <property type="term" value="F:DNA-binding transcription factor activity"/>
    <property type="evidence" value="ECO:0007669"/>
    <property type="project" value="InterPro"/>
</dbReference>
<dbReference type="RefSeq" id="WP_116518820.1">
    <property type="nucleotide sequence ID" value="NZ_JACCEX010000003.1"/>
</dbReference>
<dbReference type="SMART" id="SM00347">
    <property type="entry name" value="HTH_MARR"/>
    <property type="match status" value="1"/>
</dbReference>
<dbReference type="Proteomes" id="UP000246145">
    <property type="component" value="Unassembled WGS sequence"/>
</dbReference>
<evidence type="ECO:0000256" key="1">
    <source>
        <dbReference type="SAM" id="MobiDB-lite"/>
    </source>
</evidence>
<sequence>MNKEAADQAPTELYEQPGHLLRRAHQISASIFHDELGTRVTPIQYAILRILVEHPGIDQVSLAGLVAIDTSTAASVAIRLEEKKLLIRYLDPNNRRQRALYVTDAGRALMQSTVPAISRLHHRIFEGFTPEEENQFMSLLHKLVHINNSKSRAPLSRRKPAPPAEHSAPEQTET</sequence>
<dbReference type="InterPro" id="IPR036390">
    <property type="entry name" value="WH_DNA-bd_sf"/>
</dbReference>
<accession>A0A2U1CLH5</accession>
<dbReference type="AlphaFoldDB" id="A0A2U1CLH5"/>